<organism evidence="1 2">
    <name type="scientific">Natronosalvus hydrolyticus</name>
    <dbReference type="NCBI Taxonomy" id="2979988"/>
    <lineage>
        <taxon>Archaea</taxon>
        <taxon>Methanobacteriati</taxon>
        <taxon>Methanobacteriota</taxon>
        <taxon>Stenosarchaea group</taxon>
        <taxon>Halobacteria</taxon>
        <taxon>Halobacteriales</taxon>
        <taxon>Natrialbaceae</taxon>
        <taxon>Natronosalvus</taxon>
    </lineage>
</organism>
<evidence type="ECO:0000313" key="1">
    <source>
        <dbReference type="EMBL" id="MCU4753421.1"/>
    </source>
</evidence>
<keyword evidence="2" id="KW-1185">Reference proteome</keyword>
<accession>A0AAP2Z9X7</accession>
<protein>
    <submittedName>
        <fullName evidence="1">Uncharacterized protein</fullName>
    </submittedName>
</protein>
<proteinExistence type="predicted"/>
<name>A0AAP2Z9X7_9EURY</name>
<dbReference type="EMBL" id="JAOPJZ010000017">
    <property type="protein sequence ID" value="MCU4753421.1"/>
    <property type="molecule type" value="Genomic_DNA"/>
</dbReference>
<dbReference type="Proteomes" id="UP001321047">
    <property type="component" value="Unassembled WGS sequence"/>
</dbReference>
<dbReference type="RefSeq" id="WP_342809738.1">
    <property type="nucleotide sequence ID" value="NZ_JAOPJZ010000017.1"/>
</dbReference>
<comment type="caution">
    <text evidence="1">The sequence shown here is derived from an EMBL/GenBank/DDBJ whole genome shotgun (WGS) entry which is preliminary data.</text>
</comment>
<gene>
    <name evidence="1" type="ORF">OB919_15765</name>
</gene>
<sequence length="180" mass="20891">MKFFQQNTQDKPIILNFSQTHKYEENHVAGVLADQNKIGRDPFKELSEGGVTRTKVHWHPRDVKNPEHTDNLLQSYTRHIHRIPPGVVSPRGVIILNPDQFHELPNDMQKGSMGVFYKKLYESQGYKDLLEMAIKYESDIYSKVERAMKNSQLDDELAMQRIRQLEQIKQAVDAKGKKSS</sequence>
<dbReference type="AlphaFoldDB" id="A0AAP2Z9X7"/>
<reference evidence="1 2" key="1">
    <citation type="submission" date="2022-09" db="EMBL/GenBank/DDBJ databases">
        <title>Enrichment on poylsaccharides allowed isolation of novel metabolic and taxonomic groups of Haloarchaea.</title>
        <authorList>
            <person name="Sorokin D.Y."/>
            <person name="Elcheninov A.G."/>
            <person name="Khizhniak T.V."/>
            <person name="Kolganova T.V."/>
            <person name="Kublanov I.V."/>
        </authorList>
    </citation>
    <scope>NUCLEOTIDE SEQUENCE [LARGE SCALE GENOMIC DNA]</scope>
    <source>
        <strain evidence="1 2">AArc-curdl1</strain>
    </source>
</reference>
<evidence type="ECO:0000313" key="2">
    <source>
        <dbReference type="Proteomes" id="UP001321047"/>
    </source>
</evidence>